<protein>
    <recommendedName>
        <fullName evidence="4">DUF1753 domain-containing protein</fullName>
    </recommendedName>
</protein>
<feature type="transmembrane region" description="Helical" evidence="1">
    <location>
        <begin position="159"/>
        <end position="183"/>
    </location>
</feature>
<evidence type="ECO:0000313" key="2">
    <source>
        <dbReference type="EMBL" id="SPO03213.1"/>
    </source>
</evidence>
<dbReference type="Pfam" id="PF08552">
    <property type="entry name" value="Kei1"/>
    <property type="match status" value="1"/>
</dbReference>
<accession>A0AAE8N0N3</accession>
<feature type="transmembrane region" description="Helical" evidence="1">
    <location>
        <begin position="55"/>
        <end position="75"/>
    </location>
</feature>
<dbReference type="EMBL" id="ONZQ02000008">
    <property type="protein sequence ID" value="SPO03213.1"/>
    <property type="molecule type" value="Genomic_DNA"/>
</dbReference>
<evidence type="ECO:0008006" key="4">
    <source>
        <dbReference type="Google" id="ProtNLM"/>
    </source>
</evidence>
<dbReference type="Proteomes" id="UP001187682">
    <property type="component" value="Unassembled WGS sequence"/>
</dbReference>
<dbReference type="GO" id="GO:0006673">
    <property type="term" value="P:inositol phosphoceramide metabolic process"/>
    <property type="evidence" value="ECO:0007669"/>
    <property type="project" value="InterPro"/>
</dbReference>
<keyword evidence="3" id="KW-1185">Reference proteome</keyword>
<sequence>MGSYSFRVRLPRPKSLLGFIGLQTGTEFISLMLVFNKLTGVYGILAIFTGFELSLLQFTTYLYSILVLVALGILVPHIRKQSPLECLLLAWIYTVDTVINFACTTFFAVQWFMARAAESAAQPDAADVPAGTPTEVAARWRRVEHLVRVPSASMPQDTAFSIILITAVTFIRVYFALVVAAYAHQVLVRYVDHLMENDRPRAKDVNGPFAVGTDDGDGWRGWLGRAMLSVGRTYWLGYHDQEDWARTVNERLRKPSHSGTASEV</sequence>
<name>A0AAE8N0N3_9PEZI</name>
<comment type="caution">
    <text evidence="2">The sequence shown here is derived from an EMBL/GenBank/DDBJ whole genome shotgun (WGS) entry which is preliminary data.</text>
</comment>
<reference evidence="2" key="1">
    <citation type="submission" date="2018-03" db="EMBL/GenBank/DDBJ databases">
        <authorList>
            <person name="Guldener U."/>
        </authorList>
    </citation>
    <scope>NUCLEOTIDE SEQUENCE</scope>
</reference>
<organism evidence="2 3">
    <name type="scientific">Cephalotrichum gorgonifer</name>
    <dbReference type="NCBI Taxonomy" id="2041049"/>
    <lineage>
        <taxon>Eukaryota</taxon>
        <taxon>Fungi</taxon>
        <taxon>Dikarya</taxon>
        <taxon>Ascomycota</taxon>
        <taxon>Pezizomycotina</taxon>
        <taxon>Sordariomycetes</taxon>
        <taxon>Hypocreomycetidae</taxon>
        <taxon>Microascales</taxon>
        <taxon>Microascaceae</taxon>
        <taxon>Cephalotrichum</taxon>
    </lineage>
</organism>
<keyword evidence="1" id="KW-1133">Transmembrane helix</keyword>
<evidence type="ECO:0000256" key="1">
    <source>
        <dbReference type="SAM" id="Phobius"/>
    </source>
</evidence>
<dbReference type="AlphaFoldDB" id="A0AAE8N0N3"/>
<dbReference type="GO" id="GO:0070916">
    <property type="term" value="C:inositol phosphoceramide synthase complex"/>
    <property type="evidence" value="ECO:0007669"/>
    <property type="project" value="TreeGrafter"/>
</dbReference>
<dbReference type="GO" id="GO:0070917">
    <property type="term" value="F:inositol phosphoceramide synthase regulator activity"/>
    <property type="evidence" value="ECO:0007669"/>
    <property type="project" value="InterPro"/>
</dbReference>
<dbReference type="PANTHER" id="PTHR28077:SF1">
    <property type="entry name" value="INOSITOL PHOSPHORYLCERAMIDE SYNTHASE REGULATORY SUBUNIT KEI1"/>
    <property type="match status" value="1"/>
</dbReference>
<keyword evidence="1" id="KW-0472">Membrane</keyword>
<proteinExistence type="predicted"/>
<evidence type="ECO:0000313" key="3">
    <source>
        <dbReference type="Proteomes" id="UP001187682"/>
    </source>
</evidence>
<dbReference type="PANTHER" id="PTHR28077">
    <property type="entry name" value="INOSITOL PHOSPHORYLCERAMIDE SYNTHASE REGULATORY SUBUNIT KEI1"/>
    <property type="match status" value="1"/>
</dbReference>
<feature type="transmembrane region" description="Helical" evidence="1">
    <location>
        <begin position="87"/>
        <end position="113"/>
    </location>
</feature>
<keyword evidence="1" id="KW-0812">Transmembrane</keyword>
<dbReference type="GO" id="GO:0000139">
    <property type="term" value="C:Golgi membrane"/>
    <property type="evidence" value="ECO:0007669"/>
    <property type="project" value="TreeGrafter"/>
</dbReference>
<gene>
    <name evidence="2" type="ORF">DNG_05895</name>
</gene>
<dbReference type="InterPro" id="IPR013862">
    <property type="entry name" value="Kei1"/>
</dbReference>